<keyword evidence="5" id="KW-1185">Reference proteome</keyword>
<gene>
    <name evidence="4" type="ORF">Sango_0758300</name>
</gene>
<dbReference type="AlphaFoldDB" id="A0AAE1X202"/>
<sequence length="185" mass="20978">MASSFMQQFAKKKSVLKRSSKKYLEEALYKKLFKDGGEEQSVRGNLNQFLKSHKSAYKWEVGHTLKMLRGRRLCGPAVKPYDHVLKKWAASKGPAFIQEMKASDIMPDTYTYNVWMRALAAVNDISGVERVIDEMKRDGRVAGDWTTYSNLASIYADAGLFDKAEKALKELESRNVPRDLSATNS</sequence>
<evidence type="ECO:0000256" key="2">
    <source>
        <dbReference type="ARBA" id="ARBA00022737"/>
    </source>
</evidence>
<feature type="repeat" description="PPR" evidence="3">
    <location>
        <begin position="144"/>
        <end position="178"/>
    </location>
</feature>
<comment type="caution">
    <text evidence="4">The sequence shown here is derived from an EMBL/GenBank/DDBJ whole genome shotgun (WGS) entry which is preliminary data.</text>
</comment>
<dbReference type="Gene3D" id="1.25.40.10">
    <property type="entry name" value="Tetratricopeptide repeat domain"/>
    <property type="match status" value="1"/>
</dbReference>
<dbReference type="PANTHER" id="PTHR45717:SF14">
    <property type="entry name" value="LARGE RIBOSOMAL SUBUNIT PROTEIN ML101 (RPPR4)"/>
    <property type="match status" value="1"/>
</dbReference>
<dbReference type="Pfam" id="PF13812">
    <property type="entry name" value="PPR_3"/>
    <property type="match status" value="1"/>
</dbReference>
<dbReference type="GO" id="GO:0003729">
    <property type="term" value="F:mRNA binding"/>
    <property type="evidence" value="ECO:0007669"/>
    <property type="project" value="UniProtKB-ARBA"/>
</dbReference>
<dbReference type="PANTHER" id="PTHR45717">
    <property type="entry name" value="OS12G0527900 PROTEIN"/>
    <property type="match status" value="1"/>
</dbReference>
<dbReference type="Proteomes" id="UP001289374">
    <property type="component" value="Unassembled WGS sequence"/>
</dbReference>
<reference evidence="4" key="1">
    <citation type="submission" date="2020-06" db="EMBL/GenBank/DDBJ databases">
        <authorList>
            <person name="Li T."/>
            <person name="Hu X."/>
            <person name="Zhang T."/>
            <person name="Song X."/>
            <person name="Zhang H."/>
            <person name="Dai N."/>
            <person name="Sheng W."/>
            <person name="Hou X."/>
            <person name="Wei L."/>
        </authorList>
    </citation>
    <scope>NUCLEOTIDE SEQUENCE</scope>
    <source>
        <strain evidence="4">K16</strain>
        <tissue evidence="4">Leaf</tissue>
    </source>
</reference>
<dbReference type="InterPro" id="IPR011990">
    <property type="entry name" value="TPR-like_helical_dom_sf"/>
</dbReference>
<accession>A0AAE1X202</accession>
<evidence type="ECO:0000256" key="1">
    <source>
        <dbReference type="ARBA" id="ARBA00007626"/>
    </source>
</evidence>
<dbReference type="PROSITE" id="PS51375">
    <property type="entry name" value="PPR"/>
    <property type="match status" value="2"/>
</dbReference>
<dbReference type="GO" id="GO:0005739">
    <property type="term" value="C:mitochondrion"/>
    <property type="evidence" value="ECO:0007669"/>
    <property type="project" value="TreeGrafter"/>
</dbReference>
<evidence type="ECO:0000313" key="5">
    <source>
        <dbReference type="Proteomes" id="UP001289374"/>
    </source>
</evidence>
<dbReference type="InterPro" id="IPR002885">
    <property type="entry name" value="PPR_rpt"/>
</dbReference>
<comment type="similarity">
    <text evidence="1">Belongs to the PPR family. P subfamily.</text>
</comment>
<name>A0AAE1X202_9LAMI</name>
<evidence type="ECO:0000256" key="3">
    <source>
        <dbReference type="PROSITE-ProRule" id="PRU00708"/>
    </source>
</evidence>
<feature type="repeat" description="PPR" evidence="3">
    <location>
        <begin position="108"/>
        <end position="142"/>
    </location>
</feature>
<keyword evidence="2" id="KW-0677">Repeat</keyword>
<protein>
    <submittedName>
        <fullName evidence="4">Pentatricopeptide repeat-containing protein</fullName>
    </submittedName>
</protein>
<dbReference type="NCBIfam" id="TIGR00756">
    <property type="entry name" value="PPR"/>
    <property type="match status" value="1"/>
</dbReference>
<reference evidence="4" key="2">
    <citation type="journal article" date="2024" name="Plant">
        <title>Genomic evolution and insights into agronomic trait innovations of Sesamum species.</title>
        <authorList>
            <person name="Miao H."/>
            <person name="Wang L."/>
            <person name="Qu L."/>
            <person name="Liu H."/>
            <person name="Sun Y."/>
            <person name="Le M."/>
            <person name="Wang Q."/>
            <person name="Wei S."/>
            <person name="Zheng Y."/>
            <person name="Lin W."/>
            <person name="Duan Y."/>
            <person name="Cao H."/>
            <person name="Xiong S."/>
            <person name="Wang X."/>
            <person name="Wei L."/>
            <person name="Li C."/>
            <person name="Ma Q."/>
            <person name="Ju M."/>
            <person name="Zhao R."/>
            <person name="Li G."/>
            <person name="Mu C."/>
            <person name="Tian Q."/>
            <person name="Mei H."/>
            <person name="Zhang T."/>
            <person name="Gao T."/>
            <person name="Zhang H."/>
        </authorList>
    </citation>
    <scope>NUCLEOTIDE SEQUENCE</scope>
    <source>
        <strain evidence="4">K16</strain>
    </source>
</reference>
<dbReference type="EMBL" id="JACGWL010000004">
    <property type="protein sequence ID" value="KAK4403897.1"/>
    <property type="molecule type" value="Genomic_DNA"/>
</dbReference>
<organism evidence="4 5">
    <name type="scientific">Sesamum angolense</name>
    <dbReference type="NCBI Taxonomy" id="2727404"/>
    <lineage>
        <taxon>Eukaryota</taxon>
        <taxon>Viridiplantae</taxon>
        <taxon>Streptophyta</taxon>
        <taxon>Embryophyta</taxon>
        <taxon>Tracheophyta</taxon>
        <taxon>Spermatophyta</taxon>
        <taxon>Magnoliopsida</taxon>
        <taxon>eudicotyledons</taxon>
        <taxon>Gunneridae</taxon>
        <taxon>Pentapetalae</taxon>
        <taxon>asterids</taxon>
        <taxon>lamiids</taxon>
        <taxon>Lamiales</taxon>
        <taxon>Pedaliaceae</taxon>
        <taxon>Sesamum</taxon>
    </lineage>
</organism>
<proteinExistence type="inferred from homology"/>
<evidence type="ECO:0000313" key="4">
    <source>
        <dbReference type="EMBL" id="KAK4403897.1"/>
    </source>
</evidence>